<sequence>MLTIKHIPLPYFTIDQEFNILEASDFASELFGEALNFLDLVDIESKRKAQSLLSEKLITTEIVMKTQKSPYALFQIKVNWEYSQGHLICIEQDNQIQTLVDTVELHRKRLSETNFELLEKKEQLEQSLTKIIELSAPFICLTKGLVLVPLFGELNENMIRLNHIRLLSEVSQNQVERVLFDFHGIGEIKKEGVQTFKTLVSELKLMGTDSYMIGLSPSHARLINTLGIKAGTSYMKDLHEAIKTFIV</sequence>
<dbReference type="PANTHER" id="PTHR33745">
    <property type="entry name" value="RSBT ANTAGONIST PROTEIN RSBS-RELATED"/>
    <property type="match status" value="1"/>
</dbReference>
<dbReference type="Gene3D" id="3.30.750.24">
    <property type="entry name" value="STAS domain"/>
    <property type="match status" value="1"/>
</dbReference>
<dbReference type="PROSITE" id="PS50801">
    <property type="entry name" value="STAS"/>
    <property type="match status" value="1"/>
</dbReference>
<dbReference type="EMBL" id="JBHUIK010000006">
    <property type="protein sequence ID" value="MFD2216193.1"/>
    <property type="molecule type" value="Genomic_DNA"/>
</dbReference>
<dbReference type="CDD" id="cd07041">
    <property type="entry name" value="STAS_RsbR_RsbS_like"/>
    <property type="match status" value="1"/>
</dbReference>
<dbReference type="Proteomes" id="UP001597318">
    <property type="component" value="Unassembled WGS sequence"/>
</dbReference>
<dbReference type="InterPro" id="IPR002645">
    <property type="entry name" value="STAS_dom"/>
</dbReference>
<accession>A0ABW5C1A3</accession>
<organism evidence="2 3">
    <name type="scientific">Metabacillus endolithicus</name>
    <dbReference type="NCBI Taxonomy" id="1535204"/>
    <lineage>
        <taxon>Bacteria</taxon>
        <taxon>Bacillati</taxon>
        <taxon>Bacillota</taxon>
        <taxon>Bacilli</taxon>
        <taxon>Bacillales</taxon>
        <taxon>Bacillaceae</taxon>
        <taxon>Metabacillus</taxon>
    </lineage>
</organism>
<feature type="domain" description="STAS" evidence="1">
    <location>
        <begin position="135"/>
        <end position="245"/>
    </location>
</feature>
<proteinExistence type="predicted"/>
<dbReference type="InterPro" id="IPR051932">
    <property type="entry name" value="Bact_StressResp_Reg"/>
</dbReference>
<dbReference type="InterPro" id="IPR036513">
    <property type="entry name" value="STAS_dom_sf"/>
</dbReference>
<name>A0ABW5C1A3_9BACI</name>
<evidence type="ECO:0000259" key="1">
    <source>
        <dbReference type="PROSITE" id="PS50801"/>
    </source>
</evidence>
<comment type="caution">
    <text evidence="2">The sequence shown here is derived from an EMBL/GenBank/DDBJ whole genome shotgun (WGS) entry which is preliminary data.</text>
</comment>
<keyword evidence="3" id="KW-1185">Reference proteome</keyword>
<protein>
    <submittedName>
        <fullName evidence="2">STAS domain-containing protein</fullName>
    </submittedName>
</protein>
<gene>
    <name evidence="2" type="ORF">ACFSKK_21195</name>
</gene>
<evidence type="ECO:0000313" key="3">
    <source>
        <dbReference type="Proteomes" id="UP001597318"/>
    </source>
</evidence>
<dbReference type="RefSeq" id="WP_247339758.1">
    <property type="nucleotide sequence ID" value="NZ_CP095550.1"/>
</dbReference>
<dbReference type="SUPFAM" id="SSF52091">
    <property type="entry name" value="SpoIIaa-like"/>
    <property type="match status" value="1"/>
</dbReference>
<evidence type="ECO:0000313" key="2">
    <source>
        <dbReference type="EMBL" id="MFD2216193.1"/>
    </source>
</evidence>
<dbReference type="Pfam" id="PF01740">
    <property type="entry name" value="STAS"/>
    <property type="match status" value="1"/>
</dbReference>
<reference evidence="3" key="1">
    <citation type="journal article" date="2019" name="Int. J. Syst. Evol. Microbiol.">
        <title>The Global Catalogue of Microorganisms (GCM) 10K type strain sequencing project: providing services to taxonomists for standard genome sequencing and annotation.</title>
        <authorList>
            <consortium name="The Broad Institute Genomics Platform"/>
            <consortium name="The Broad Institute Genome Sequencing Center for Infectious Disease"/>
            <person name="Wu L."/>
            <person name="Ma J."/>
        </authorList>
    </citation>
    <scope>NUCLEOTIDE SEQUENCE [LARGE SCALE GENOMIC DNA]</scope>
    <source>
        <strain evidence="3">CGMCC 1.15474</strain>
    </source>
</reference>